<organism evidence="2">
    <name type="scientific">marine sediment metagenome</name>
    <dbReference type="NCBI Taxonomy" id="412755"/>
    <lineage>
        <taxon>unclassified sequences</taxon>
        <taxon>metagenomes</taxon>
        <taxon>ecological metagenomes</taxon>
    </lineage>
</organism>
<name>A0A0F9AGC1_9ZZZZ</name>
<accession>A0A0F9AGC1</accession>
<keyword evidence="1" id="KW-0812">Transmembrane</keyword>
<feature type="transmembrane region" description="Helical" evidence="1">
    <location>
        <begin position="23"/>
        <end position="44"/>
    </location>
</feature>
<dbReference type="EMBL" id="LAZR01057822">
    <property type="protein sequence ID" value="KKK71246.1"/>
    <property type="molecule type" value="Genomic_DNA"/>
</dbReference>
<proteinExistence type="predicted"/>
<keyword evidence="1" id="KW-1133">Transmembrane helix</keyword>
<comment type="caution">
    <text evidence="2">The sequence shown here is derived from an EMBL/GenBank/DDBJ whole genome shotgun (WGS) entry which is preliminary data.</text>
</comment>
<sequence length="55" mass="6221">MSWFTEICFKEVGQCGSYPSSTFVLMVVGISLFIGLTGLVGCYVESKYVKEWRDE</sequence>
<dbReference type="AlphaFoldDB" id="A0A0F9AGC1"/>
<protein>
    <submittedName>
        <fullName evidence="2">Uncharacterized protein</fullName>
    </submittedName>
</protein>
<gene>
    <name evidence="2" type="ORF">LCGC14_2915880</name>
</gene>
<evidence type="ECO:0000256" key="1">
    <source>
        <dbReference type="SAM" id="Phobius"/>
    </source>
</evidence>
<keyword evidence="1" id="KW-0472">Membrane</keyword>
<reference evidence="2" key="1">
    <citation type="journal article" date="2015" name="Nature">
        <title>Complex archaea that bridge the gap between prokaryotes and eukaryotes.</title>
        <authorList>
            <person name="Spang A."/>
            <person name="Saw J.H."/>
            <person name="Jorgensen S.L."/>
            <person name="Zaremba-Niedzwiedzka K."/>
            <person name="Martijn J."/>
            <person name="Lind A.E."/>
            <person name="van Eijk R."/>
            <person name="Schleper C."/>
            <person name="Guy L."/>
            <person name="Ettema T.J."/>
        </authorList>
    </citation>
    <scope>NUCLEOTIDE SEQUENCE</scope>
</reference>
<evidence type="ECO:0000313" key="2">
    <source>
        <dbReference type="EMBL" id="KKK71246.1"/>
    </source>
</evidence>